<gene>
    <name evidence="11" type="ORF">AQUCO_01700316v1</name>
</gene>
<comment type="similarity">
    <text evidence="2 8">Belongs to the Casparian strip membrane proteins (CASP) family.</text>
</comment>
<sequence>METSSFSKPSNMDGTQGIESQGTGVKVANPRTVRSSDFFLRFLAFVTSLVAIIVLAVSKETKTVPVIIIPSLPAISVEVSAKWQYMQAFVFFMVINIIACVYAAISLVLSIASGAGSKGLFLMLIILDLVMAALMFSANGAAAAVGMIGLHGNSHVRWNKVCDVFGSNCRHVVASVVVSTIGASVFLLLIVLAVVSLQKRSH</sequence>
<feature type="transmembrane region" description="Helical" evidence="8">
    <location>
        <begin position="119"/>
        <end position="152"/>
    </location>
</feature>
<keyword evidence="6 8" id="KW-1133">Transmembrane helix</keyword>
<evidence type="ECO:0000256" key="2">
    <source>
        <dbReference type="ARBA" id="ARBA00007651"/>
    </source>
</evidence>
<dbReference type="STRING" id="218851.A0A2G5DMZ7"/>
<comment type="subunit">
    <text evidence="3 8">Homodimer and heterodimers.</text>
</comment>
<accession>A0A2G5DMZ7</accession>
<evidence type="ECO:0000259" key="10">
    <source>
        <dbReference type="Pfam" id="PF04535"/>
    </source>
</evidence>
<dbReference type="OrthoDB" id="1898688at2759"/>
<dbReference type="NCBIfam" id="TIGR01569">
    <property type="entry name" value="A_tha_TIGR01569"/>
    <property type="match status" value="1"/>
</dbReference>
<evidence type="ECO:0000256" key="8">
    <source>
        <dbReference type="RuleBase" id="RU361233"/>
    </source>
</evidence>
<comment type="subcellular location">
    <subcellularLocation>
        <location evidence="1 8">Cell membrane</location>
        <topology evidence="1 8">Multi-pass membrane protein</topology>
    </subcellularLocation>
</comment>
<dbReference type="AlphaFoldDB" id="A0A2G5DMZ7"/>
<evidence type="ECO:0000256" key="6">
    <source>
        <dbReference type="ARBA" id="ARBA00022989"/>
    </source>
</evidence>
<evidence type="ECO:0000256" key="4">
    <source>
        <dbReference type="ARBA" id="ARBA00022475"/>
    </source>
</evidence>
<keyword evidence="7 8" id="KW-0472">Membrane</keyword>
<evidence type="ECO:0000313" key="12">
    <source>
        <dbReference type="Proteomes" id="UP000230069"/>
    </source>
</evidence>
<dbReference type="PANTHER" id="PTHR36488:SF8">
    <property type="entry name" value="CASP-LIKE PROTEIN 1U1"/>
    <property type="match status" value="1"/>
</dbReference>
<dbReference type="Pfam" id="PF04535">
    <property type="entry name" value="CASP_dom"/>
    <property type="match status" value="1"/>
</dbReference>
<dbReference type="InParanoid" id="A0A2G5DMZ7"/>
<evidence type="ECO:0000256" key="9">
    <source>
        <dbReference type="SAM" id="MobiDB-lite"/>
    </source>
</evidence>
<feature type="domain" description="Casparian strip membrane protein" evidence="10">
    <location>
        <begin position="31"/>
        <end position="182"/>
    </location>
</feature>
<evidence type="ECO:0000313" key="11">
    <source>
        <dbReference type="EMBL" id="PIA44637.1"/>
    </source>
</evidence>
<dbReference type="EMBL" id="KZ305034">
    <property type="protein sequence ID" value="PIA44637.1"/>
    <property type="molecule type" value="Genomic_DNA"/>
</dbReference>
<evidence type="ECO:0000256" key="1">
    <source>
        <dbReference type="ARBA" id="ARBA00004651"/>
    </source>
</evidence>
<dbReference type="InterPro" id="IPR006702">
    <property type="entry name" value="CASP_dom"/>
</dbReference>
<dbReference type="GO" id="GO:0005886">
    <property type="term" value="C:plasma membrane"/>
    <property type="evidence" value="ECO:0007669"/>
    <property type="project" value="UniProtKB-SubCell"/>
</dbReference>
<dbReference type="InterPro" id="IPR044173">
    <property type="entry name" value="CASPL"/>
</dbReference>
<name>A0A2G5DMZ7_AQUCA</name>
<reference evidence="11 12" key="1">
    <citation type="submission" date="2017-09" db="EMBL/GenBank/DDBJ databases">
        <title>WGS assembly of Aquilegia coerulea Goldsmith.</title>
        <authorList>
            <person name="Hodges S."/>
            <person name="Kramer E."/>
            <person name="Nordborg M."/>
            <person name="Tomkins J."/>
            <person name="Borevitz J."/>
            <person name="Derieg N."/>
            <person name="Yan J."/>
            <person name="Mihaltcheva S."/>
            <person name="Hayes R.D."/>
            <person name="Rokhsar D."/>
        </authorList>
    </citation>
    <scope>NUCLEOTIDE SEQUENCE [LARGE SCALE GENOMIC DNA]</scope>
    <source>
        <strain evidence="12">cv. Goldsmith</strain>
    </source>
</reference>
<evidence type="ECO:0000256" key="3">
    <source>
        <dbReference type="ARBA" id="ARBA00011489"/>
    </source>
</evidence>
<keyword evidence="12" id="KW-1185">Reference proteome</keyword>
<dbReference type="PANTHER" id="PTHR36488">
    <property type="entry name" value="CASP-LIKE PROTEIN 1U1"/>
    <property type="match status" value="1"/>
</dbReference>
<feature type="transmembrane region" description="Helical" evidence="8">
    <location>
        <begin position="172"/>
        <end position="197"/>
    </location>
</feature>
<proteinExistence type="inferred from homology"/>
<evidence type="ECO:0000256" key="7">
    <source>
        <dbReference type="ARBA" id="ARBA00023136"/>
    </source>
</evidence>
<dbReference type="InterPro" id="IPR006459">
    <property type="entry name" value="CASP/CASPL"/>
</dbReference>
<feature type="region of interest" description="Disordered" evidence="9">
    <location>
        <begin position="1"/>
        <end position="23"/>
    </location>
</feature>
<dbReference type="FunCoup" id="A0A2G5DMZ7">
    <property type="interactions" value="332"/>
</dbReference>
<feature type="transmembrane region" description="Helical" evidence="8">
    <location>
        <begin position="89"/>
        <end position="112"/>
    </location>
</feature>
<protein>
    <recommendedName>
        <fullName evidence="8">CASP-like protein</fullName>
    </recommendedName>
</protein>
<keyword evidence="5 8" id="KW-0812">Transmembrane</keyword>
<feature type="transmembrane region" description="Helical" evidence="8">
    <location>
        <begin position="38"/>
        <end position="57"/>
    </location>
</feature>
<keyword evidence="4 8" id="KW-1003">Cell membrane</keyword>
<evidence type="ECO:0000256" key="5">
    <source>
        <dbReference type="ARBA" id="ARBA00022692"/>
    </source>
</evidence>
<dbReference type="Proteomes" id="UP000230069">
    <property type="component" value="Unassembled WGS sequence"/>
</dbReference>
<organism evidence="11 12">
    <name type="scientific">Aquilegia coerulea</name>
    <name type="common">Rocky mountain columbine</name>
    <dbReference type="NCBI Taxonomy" id="218851"/>
    <lineage>
        <taxon>Eukaryota</taxon>
        <taxon>Viridiplantae</taxon>
        <taxon>Streptophyta</taxon>
        <taxon>Embryophyta</taxon>
        <taxon>Tracheophyta</taxon>
        <taxon>Spermatophyta</taxon>
        <taxon>Magnoliopsida</taxon>
        <taxon>Ranunculales</taxon>
        <taxon>Ranunculaceae</taxon>
        <taxon>Thalictroideae</taxon>
        <taxon>Aquilegia</taxon>
    </lineage>
</organism>